<protein>
    <submittedName>
        <fullName evidence="2">Conjugative transposon protein TraM</fullName>
    </submittedName>
</protein>
<dbReference type="RefSeq" id="WP_131559063.1">
    <property type="nucleotide sequence ID" value="NZ_SJSN01000008.1"/>
</dbReference>
<dbReference type="AlphaFoldDB" id="A0A4V2MMU0"/>
<evidence type="ECO:0000259" key="1">
    <source>
        <dbReference type="Pfam" id="PF12508"/>
    </source>
</evidence>
<dbReference type="Pfam" id="PF12508">
    <property type="entry name" value="Transposon_TraM"/>
    <property type="match status" value="1"/>
</dbReference>
<keyword evidence="3" id="KW-1185">Reference proteome</keyword>
<gene>
    <name evidence="2" type="primary">traM</name>
    <name evidence="2" type="ORF">EZ449_12150</name>
</gene>
<evidence type="ECO:0000313" key="3">
    <source>
        <dbReference type="Proteomes" id="UP000291485"/>
    </source>
</evidence>
<dbReference type="OrthoDB" id="1453786at2"/>
<dbReference type="Proteomes" id="UP000291485">
    <property type="component" value="Unassembled WGS sequence"/>
</dbReference>
<comment type="caution">
    <text evidence="2">The sequence shown here is derived from an EMBL/GenBank/DDBJ whole genome shotgun (WGS) entry which is preliminary data.</text>
</comment>
<dbReference type="EMBL" id="SJSN01000008">
    <property type="protein sequence ID" value="TCD08586.1"/>
    <property type="molecule type" value="Genomic_DNA"/>
</dbReference>
<name>A0A4V2MMU0_9SPHI</name>
<dbReference type="InterPro" id="IPR055407">
    <property type="entry name" value="TraM_C"/>
</dbReference>
<accession>A0A4V2MMU0</accession>
<reference evidence="2 3" key="1">
    <citation type="submission" date="2019-02" db="EMBL/GenBank/DDBJ databases">
        <title>Pedobacter sp. RP-3-11 sp. nov., isolated from Arctic soil.</title>
        <authorList>
            <person name="Dahal R.H."/>
        </authorList>
    </citation>
    <scope>NUCLEOTIDE SEQUENCE [LARGE SCALE GENOMIC DNA]</scope>
    <source>
        <strain evidence="2 3">RP-3-11</strain>
    </source>
</reference>
<feature type="domain" description="Conjugative transposon TraM C-terminal" evidence="1">
    <location>
        <begin position="202"/>
        <end position="344"/>
    </location>
</feature>
<proteinExistence type="predicted"/>
<organism evidence="2 3">
    <name type="scientific">Pedobacter frigidisoli</name>
    <dbReference type="NCBI Taxonomy" id="2530455"/>
    <lineage>
        <taxon>Bacteria</taxon>
        <taxon>Pseudomonadati</taxon>
        <taxon>Bacteroidota</taxon>
        <taxon>Sphingobacteriia</taxon>
        <taxon>Sphingobacteriales</taxon>
        <taxon>Sphingobacteriaceae</taxon>
        <taxon>Pedobacter</taxon>
    </lineage>
</organism>
<sequence length="348" mass="36782">METKTRDKRKILLVLPLLVMPFLALAFYAGGGGRGSSDGVLISEGINTALPDANFKTEEPVDKMGFYARGEKDTSGSIGIAGTAEKMGFGNGAGDEKTAEINAKLAALNKEINSAPADIGIGKSSADGLAQKNANGNISGDVDRLEMLMKSIKADKGTDPEMEQMNAMLEKLLDIQYPARAQQKVVSKIYADGAEKEFMAVPAEMADGGKVLQGSTIRLRLLDSVVLKNVVIPKGHFVFGLCRLVNQRLLLDIKNIRLGELIIPVELTMYGMDGMPGLSAPDAVFGDVASGGAVDAMGGISIYGMDGVAGQVAGAGIDAAKSLFSRKVRVVRVKLKPGEKVLLRNNRP</sequence>
<evidence type="ECO:0000313" key="2">
    <source>
        <dbReference type="EMBL" id="TCD08586.1"/>
    </source>
</evidence>